<gene>
    <name evidence="2" type="ORF">RKE40_05115</name>
</gene>
<feature type="chain" id="PRO_5045567812" evidence="1">
    <location>
        <begin position="25"/>
        <end position="325"/>
    </location>
</feature>
<keyword evidence="1" id="KW-0732">Signal</keyword>
<organism evidence="2 3">
    <name type="scientific">Bosea rubneri</name>
    <dbReference type="NCBI Taxonomy" id="3075434"/>
    <lineage>
        <taxon>Bacteria</taxon>
        <taxon>Pseudomonadati</taxon>
        <taxon>Pseudomonadota</taxon>
        <taxon>Alphaproteobacteria</taxon>
        <taxon>Hyphomicrobiales</taxon>
        <taxon>Boseaceae</taxon>
        <taxon>Bosea</taxon>
    </lineage>
</organism>
<proteinExistence type="predicted"/>
<dbReference type="CDD" id="cd06325">
    <property type="entry name" value="PBP1_ABC_unchar_transporter"/>
    <property type="match status" value="1"/>
</dbReference>
<dbReference type="PANTHER" id="PTHR35271">
    <property type="entry name" value="ABC TRANSPORTER, SUBSTRATE-BINDING LIPOPROTEIN-RELATED"/>
    <property type="match status" value="1"/>
</dbReference>
<dbReference type="Gene3D" id="3.40.50.2300">
    <property type="match status" value="2"/>
</dbReference>
<evidence type="ECO:0000313" key="3">
    <source>
        <dbReference type="Proteomes" id="UP001254257"/>
    </source>
</evidence>
<sequence length="325" mass="32947">MRLRATMIGSGLALALLAGTAAFAQQAQQKVTVAVTAIVEHPALDAARDGVKKALEEAGYKDGANLTFRYESAQGSPATAAQIAQKFAGENPNVIVAIATPSAQAMVTATQTIPVVFTAVTDPVAAQIVKDRKAPGGNVTGISDFSPLEAQFDLIKELVPAAKKIGVVFNPGEANSVALLNAVKALAPARSLQIVEASAGRTADVSAAAQSLVGKVDAIYLPTDNTIISALGTVLAVGADNKLPVFTGDTESVQKGSVASIGFDYFQVGVETGAVVVRVLKGEKPGTIPVANASGSNLVINAKAAAAMGVTVPPAVLARAKQVIN</sequence>
<feature type="signal peptide" evidence="1">
    <location>
        <begin position="1"/>
        <end position="24"/>
    </location>
</feature>
<evidence type="ECO:0000256" key="1">
    <source>
        <dbReference type="SAM" id="SignalP"/>
    </source>
</evidence>
<evidence type="ECO:0000313" key="2">
    <source>
        <dbReference type="EMBL" id="MDU0339245.1"/>
    </source>
</evidence>
<keyword evidence="3" id="KW-1185">Reference proteome</keyword>
<dbReference type="SUPFAM" id="SSF53822">
    <property type="entry name" value="Periplasmic binding protein-like I"/>
    <property type="match status" value="1"/>
</dbReference>
<dbReference type="RefSeq" id="WP_316017158.1">
    <property type="nucleotide sequence ID" value="NZ_JAWDID010000005.1"/>
</dbReference>
<dbReference type="InterPro" id="IPR028082">
    <property type="entry name" value="Peripla_BP_I"/>
</dbReference>
<comment type="caution">
    <text evidence="2">The sequence shown here is derived from an EMBL/GenBank/DDBJ whole genome shotgun (WGS) entry which is preliminary data.</text>
</comment>
<dbReference type="PANTHER" id="PTHR35271:SF1">
    <property type="entry name" value="ABC TRANSPORTER, SUBSTRATE-BINDING LIPOPROTEIN"/>
    <property type="match status" value="1"/>
</dbReference>
<protein>
    <submittedName>
        <fullName evidence="2">ABC transporter substrate-binding protein</fullName>
    </submittedName>
</protein>
<accession>A0ABU3S384</accession>
<reference evidence="2 3" key="1">
    <citation type="submission" date="2023-09" db="EMBL/GenBank/DDBJ databases">
        <title>Whole genome shotgun sequencing (WGS) of Bosea sp. ZW T0_25, isolated from stored onions (Allium cepa).</title>
        <authorList>
            <person name="Stoll D.A."/>
            <person name="Huch M."/>
        </authorList>
    </citation>
    <scope>NUCLEOTIDE SEQUENCE [LARGE SCALE GENOMIC DNA]</scope>
    <source>
        <strain evidence="2 3">ZW T0_25</strain>
    </source>
</reference>
<dbReference type="Pfam" id="PF04392">
    <property type="entry name" value="ABC_sub_bind"/>
    <property type="match status" value="1"/>
</dbReference>
<dbReference type="EMBL" id="JAWDID010000005">
    <property type="protein sequence ID" value="MDU0339245.1"/>
    <property type="molecule type" value="Genomic_DNA"/>
</dbReference>
<dbReference type="Proteomes" id="UP001254257">
    <property type="component" value="Unassembled WGS sequence"/>
</dbReference>
<name>A0ABU3S384_9HYPH</name>
<dbReference type="InterPro" id="IPR007487">
    <property type="entry name" value="ABC_transpt-TYRBP-like"/>
</dbReference>